<proteinExistence type="predicted"/>
<comment type="caution">
    <text evidence="3">The sequence shown here is derived from an EMBL/GenBank/DDBJ whole genome shotgun (WGS) entry which is preliminary data.</text>
</comment>
<feature type="region of interest" description="Disordered" evidence="1">
    <location>
        <begin position="109"/>
        <end position="131"/>
    </location>
</feature>
<protein>
    <recommendedName>
        <fullName evidence="5">Lipoprotein</fullName>
    </recommendedName>
</protein>
<evidence type="ECO:0000256" key="1">
    <source>
        <dbReference type="SAM" id="MobiDB-lite"/>
    </source>
</evidence>
<gene>
    <name evidence="3" type="ORF">TsocGM_16905</name>
</gene>
<feature type="compositionally biased region" description="Polar residues" evidence="1">
    <location>
        <begin position="113"/>
        <end position="122"/>
    </location>
</feature>
<reference evidence="3 4" key="1">
    <citation type="submission" date="2018-12" db="EMBL/GenBank/DDBJ databases">
        <authorList>
            <person name="Toschakov S.V."/>
        </authorList>
    </citation>
    <scope>NUCLEOTIDE SEQUENCE [LARGE SCALE GENOMIC DNA]</scope>
    <source>
        <strain evidence="3 4">GM2012</strain>
    </source>
</reference>
<evidence type="ECO:0008006" key="5">
    <source>
        <dbReference type="Google" id="ProtNLM"/>
    </source>
</evidence>
<keyword evidence="4" id="KW-1185">Reference proteome</keyword>
<name>A0A432MGS0_9BACT</name>
<dbReference type="AlphaFoldDB" id="A0A432MGS0"/>
<evidence type="ECO:0000313" key="3">
    <source>
        <dbReference type="EMBL" id="RUL86097.1"/>
    </source>
</evidence>
<feature type="signal peptide" evidence="2">
    <location>
        <begin position="1"/>
        <end position="19"/>
    </location>
</feature>
<sequence>MRRSLARFFLLALSIAPLGCGFASYEHRLEATQGRMRDEMILDRTLYGPSGGAFRENNIYLRVPKGLAETEFAPVTLTPGFFEVEASYIPQGSQGELAGGPLSLHVLARRTSQEPSEAQEQPDQPHVPRNDFRSDVMAVLAAVYGPGVNNAAVEPVNKTIWPRITPSGDAPPPTIPYERLTLTDLNQQLIHIYFYSAQSGNATYDVALIWEFPSGEPPTTGTNPVDLTLGTLAVGQRAQARFSGRPDSAGEGEAGAGAIAF</sequence>
<feature type="chain" id="PRO_5019008401" description="Lipoprotein" evidence="2">
    <location>
        <begin position="20"/>
        <end position="261"/>
    </location>
</feature>
<dbReference type="Proteomes" id="UP000280296">
    <property type="component" value="Unassembled WGS sequence"/>
</dbReference>
<organism evidence="3 4">
    <name type="scientific">Tautonia sociabilis</name>
    <dbReference type="NCBI Taxonomy" id="2080755"/>
    <lineage>
        <taxon>Bacteria</taxon>
        <taxon>Pseudomonadati</taxon>
        <taxon>Planctomycetota</taxon>
        <taxon>Planctomycetia</taxon>
        <taxon>Isosphaerales</taxon>
        <taxon>Isosphaeraceae</taxon>
        <taxon>Tautonia</taxon>
    </lineage>
</organism>
<feature type="region of interest" description="Disordered" evidence="1">
    <location>
        <begin position="242"/>
        <end position="261"/>
    </location>
</feature>
<accession>A0A432MGS0</accession>
<keyword evidence="2" id="KW-0732">Signal</keyword>
<dbReference type="OrthoDB" id="272560at2"/>
<dbReference type="EMBL" id="RYZH01000034">
    <property type="protein sequence ID" value="RUL86097.1"/>
    <property type="molecule type" value="Genomic_DNA"/>
</dbReference>
<evidence type="ECO:0000313" key="4">
    <source>
        <dbReference type="Proteomes" id="UP000280296"/>
    </source>
</evidence>
<reference evidence="3 4" key="2">
    <citation type="submission" date="2019-01" db="EMBL/GenBank/DDBJ databases">
        <title>Tautonia sociabilis, a novel thermotolerant planctomycete of Isosphaeraceae family, isolated from a 4000 m deep subterranean habitat.</title>
        <authorList>
            <person name="Kovaleva O.L."/>
            <person name="Elcheninov A.G."/>
            <person name="Van Heerden E."/>
            <person name="Toshchakov S.V."/>
            <person name="Novikov A."/>
            <person name="Bonch-Osmolovskaya E.A."/>
            <person name="Kublanov I.V."/>
        </authorList>
    </citation>
    <scope>NUCLEOTIDE SEQUENCE [LARGE SCALE GENOMIC DNA]</scope>
    <source>
        <strain evidence="3 4">GM2012</strain>
    </source>
</reference>
<evidence type="ECO:0000256" key="2">
    <source>
        <dbReference type="SAM" id="SignalP"/>
    </source>
</evidence>
<dbReference type="RefSeq" id="WP_126726644.1">
    <property type="nucleotide sequence ID" value="NZ_RYZH01000034.1"/>
</dbReference>